<sequence>MRAYASGLLWFLGICGIAALAVVFIRRSWPPDRRADTHDVLSVVFSMTGTLYAVVAAFVFIDVWQIGNDARDATYREAQAVQSVAWAAESGPPEVRAAIHLLSRAYLREILDQELPRLRAGKPVGEQGWALLNDLREATARVPVPPESESPEATVHAVMQAREDRLALADKRIGDVTWFALLFGALLAGMPILFFRFDHIGTQLAMTTAVVGMITLLLFTIHQIERPFTSTERVPPTAYQNVVLRLDALNT</sequence>
<comment type="caution">
    <text evidence="2">The sequence shown here is derived from an EMBL/GenBank/DDBJ whole genome shotgun (WGS) entry which is preliminary data.</text>
</comment>
<dbReference type="RefSeq" id="WP_191843161.1">
    <property type="nucleotide sequence ID" value="NZ_BAAALB010000002.1"/>
</dbReference>
<keyword evidence="1" id="KW-1133">Transmembrane helix</keyword>
<feature type="transmembrane region" description="Helical" evidence="1">
    <location>
        <begin position="40"/>
        <end position="61"/>
    </location>
</feature>
<keyword evidence="1" id="KW-0472">Membrane</keyword>
<dbReference type="Proteomes" id="UP000619293">
    <property type="component" value="Unassembled WGS sequence"/>
</dbReference>
<dbReference type="EMBL" id="BONG01000008">
    <property type="protein sequence ID" value="GIF88404.1"/>
    <property type="molecule type" value="Genomic_DNA"/>
</dbReference>
<keyword evidence="3" id="KW-1185">Reference proteome</keyword>
<dbReference type="InterPro" id="IPR025333">
    <property type="entry name" value="DUF4239"/>
</dbReference>
<reference evidence="2 3" key="1">
    <citation type="submission" date="2021-01" db="EMBL/GenBank/DDBJ databases">
        <title>Whole genome shotgun sequence of Catellatospora chokoriensis NBRC 107358.</title>
        <authorList>
            <person name="Komaki H."/>
            <person name="Tamura T."/>
        </authorList>
    </citation>
    <scope>NUCLEOTIDE SEQUENCE [LARGE SCALE GENOMIC DNA]</scope>
    <source>
        <strain evidence="2 3">NBRC 107358</strain>
    </source>
</reference>
<evidence type="ECO:0000313" key="2">
    <source>
        <dbReference type="EMBL" id="GIF88404.1"/>
    </source>
</evidence>
<evidence type="ECO:0000256" key="1">
    <source>
        <dbReference type="SAM" id="Phobius"/>
    </source>
</evidence>
<feature type="transmembrane region" description="Helical" evidence="1">
    <location>
        <begin position="7"/>
        <end position="25"/>
    </location>
</feature>
<feature type="transmembrane region" description="Helical" evidence="1">
    <location>
        <begin position="176"/>
        <end position="194"/>
    </location>
</feature>
<dbReference type="AlphaFoldDB" id="A0A8J3K4N8"/>
<accession>A0A8J3K4N8</accession>
<feature type="transmembrane region" description="Helical" evidence="1">
    <location>
        <begin position="200"/>
        <end position="221"/>
    </location>
</feature>
<gene>
    <name evidence="2" type="ORF">Cch02nite_18480</name>
</gene>
<proteinExistence type="predicted"/>
<organism evidence="2 3">
    <name type="scientific">Catellatospora chokoriensis</name>
    <dbReference type="NCBI Taxonomy" id="310353"/>
    <lineage>
        <taxon>Bacteria</taxon>
        <taxon>Bacillati</taxon>
        <taxon>Actinomycetota</taxon>
        <taxon>Actinomycetes</taxon>
        <taxon>Micromonosporales</taxon>
        <taxon>Micromonosporaceae</taxon>
        <taxon>Catellatospora</taxon>
    </lineage>
</organism>
<evidence type="ECO:0008006" key="4">
    <source>
        <dbReference type="Google" id="ProtNLM"/>
    </source>
</evidence>
<name>A0A8J3K4N8_9ACTN</name>
<protein>
    <recommendedName>
        <fullName evidence="4">DUF4239 domain-containing protein</fullName>
    </recommendedName>
</protein>
<dbReference type="Pfam" id="PF14023">
    <property type="entry name" value="Bestrophin-like"/>
    <property type="match status" value="1"/>
</dbReference>
<keyword evidence="1" id="KW-0812">Transmembrane</keyword>
<evidence type="ECO:0000313" key="3">
    <source>
        <dbReference type="Proteomes" id="UP000619293"/>
    </source>
</evidence>